<protein>
    <recommendedName>
        <fullName evidence="2">G protein gamma domain-containing protein</fullName>
    </recommendedName>
</protein>
<keyword evidence="4" id="KW-1185">Reference proteome</keyword>
<evidence type="ECO:0000313" key="3">
    <source>
        <dbReference type="EMBL" id="KAJ9179419.1"/>
    </source>
</evidence>
<feature type="domain" description="G protein gamma" evidence="2">
    <location>
        <begin position="43"/>
        <end position="104"/>
    </location>
</feature>
<evidence type="ECO:0000259" key="2">
    <source>
        <dbReference type="SMART" id="SM01224"/>
    </source>
</evidence>
<name>A0ABQ9MGH0_HEVBR</name>
<dbReference type="InterPro" id="IPR015898">
    <property type="entry name" value="G-protein_gamma-like_dom"/>
</dbReference>
<dbReference type="SMART" id="SM01224">
    <property type="entry name" value="G_gamma"/>
    <property type="match status" value="1"/>
</dbReference>
<dbReference type="Proteomes" id="UP001174677">
    <property type="component" value="Chromosome 6"/>
</dbReference>
<dbReference type="EMBL" id="JARPOI010000006">
    <property type="protein sequence ID" value="KAJ9179419.1"/>
    <property type="molecule type" value="Genomic_DNA"/>
</dbReference>
<feature type="compositionally biased region" description="Low complexity" evidence="1">
    <location>
        <begin position="1"/>
        <end position="19"/>
    </location>
</feature>
<reference evidence="3" key="1">
    <citation type="journal article" date="2023" name="Plant Biotechnol. J.">
        <title>Chromosome-level wild Hevea brasiliensis genome provides new tools for genomic-assisted breeding and valuable loci to elevate rubber yield.</title>
        <authorList>
            <person name="Cheng H."/>
            <person name="Song X."/>
            <person name="Hu Y."/>
            <person name="Wu T."/>
            <person name="Yang Q."/>
            <person name="An Z."/>
            <person name="Feng S."/>
            <person name="Deng Z."/>
            <person name="Wu W."/>
            <person name="Zeng X."/>
            <person name="Tu M."/>
            <person name="Wang X."/>
            <person name="Huang H."/>
        </authorList>
    </citation>
    <scope>NUCLEOTIDE SEQUENCE</scope>
    <source>
        <strain evidence="3">MT/VB/25A 57/8</strain>
    </source>
</reference>
<evidence type="ECO:0000313" key="4">
    <source>
        <dbReference type="Proteomes" id="UP001174677"/>
    </source>
</evidence>
<comment type="caution">
    <text evidence="3">The sequence shown here is derived from an EMBL/GenBank/DDBJ whole genome shotgun (WGS) entry which is preliminary data.</text>
</comment>
<evidence type="ECO:0000256" key="1">
    <source>
        <dbReference type="SAM" id="MobiDB-lite"/>
    </source>
</evidence>
<gene>
    <name evidence="3" type="ORF">P3X46_011208</name>
</gene>
<feature type="region of interest" description="Disordered" evidence="1">
    <location>
        <begin position="1"/>
        <end position="23"/>
    </location>
</feature>
<accession>A0ABQ9MGH0</accession>
<sequence length="186" mass="20423">MMGGCSNSCSSSSSRGSSSLAAPPPWCPKSPPGGLDLFGKGRQLVKVQILEREIGLLQEELKTVEGLQPASRCCKELDDFIGAKPDPFVSRNEKPHKSSCRWKWICLSWIYCSSECQKPTSCACCPSSNSHRHSCSCLENMACQSCCKITRPSCPRFSFCCFNSSLCNRTKVNLCCSKTLHKSCCL</sequence>
<organism evidence="3 4">
    <name type="scientific">Hevea brasiliensis</name>
    <name type="common">Para rubber tree</name>
    <name type="synonym">Siphonia brasiliensis</name>
    <dbReference type="NCBI Taxonomy" id="3981"/>
    <lineage>
        <taxon>Eukaryota</taxon>
        <taxon>Viridiplantae</taxon>
        <taxon>Streptophyta</taxon>
        <taxon>Embryophyta</taxon>
        <taxon>Tracheophyta</taxon>
        <taxon>Spermatophyta</taxon>
        <taxon>Magnoliopsida</taxon>
        <taxon>eudicotyledons</taxon>
        <taxon>Gunneridae</taxon>
        <taxon>Pentapetalae</taxon>
        <taxon>rosids</taxon>
        <taxon>fabids</taxon>
        <taxon>Malpighiales</taxon>
        <taxon>Euphorbiaceae</taxon>
        <taxon>Crotonoideae</taxon>
        <taxon>Micrandreae</taxon>
        <taxon>Hevea</taxon>
    </lineage>
</organism>
<dbReference type="PANTHER" id="PTHR32378">
    <property type="entry name" value="GUANINE NUCLEOTIDE-BINDING PROTEIN SUBUNIT GAMMA 3"/>
    <property type="match status" value="1"/>
</dbReference>
<proteinExistence type="predicted"/>
<dbReference type="PANTHER" id="PTHR32378:SF14">
    <property type="match status" value="1"/>
</dbReference>
<dbReference type="InterPro" id="IPR055305">
    <property type="entry name" value="GG3-like"/>
</dbReference>